<proteinExistence type="predicted"/>
<dbReference type="Gene3D" id="3.40.1580.10">
    <property type="entry name" value="SMI1/KNR4-like"/>
    <property type="match status" value="1"/>
</dbReference>
<dbReference type="SUPFAM" id="SSF160631">
    <property type="entry name" value="SMI1/KNR4-like"/>
    <property type="match status" value="1"/>
</dbReference>
<dbReference type="EMBL" id="BAAAZA010000073">
    <property type="protein sequence ID" value="GAA3908058.1"/>
    <property type="molecule type" value="Genomic_DNA"/>
</dbReference>
<comment type="caution">
    <text evidence="1">The sequence shown here is derived from an EMBL/GenBank/DDBJ whole genome shotgun (WGS) entry which is preliminary data.</text>
</comment>
<dbReference type="Pfam" id="PF14568">
    <property type="entry name" value="SUKH_6"/>
    <property type="match status" value="1"/>
</dbReference>
<sequence>MWVDSLLRVTGWDGQGAVQPWSEIEAELGTELPGDYKQLCQAFGVGEFSREVSVLCADETRVLDLLRWWRVLLKSDSSDGSFAPYRIHLPGTTGGLIPWGGARSDDWFFWQVTDGTVDGWPVLAMQVDVQEWSRYEMTATEFLHRILTDRTFRPHSVARSAFGPFFEPV</sequence>
<accession>A0ABP7LYP8</accession>
<evidence type="ECO:0008006" key="3">
    <source>
        <dbReference type="Google" id="ProtNLM"/>
    </source>
</evidence>
<reference evidence="2" key="1">
    <citation type="journal article" date="2019" name="Int. J. Syst. Evol. Microbiol.">
        <title>The Global Catalogue of Microorganisms (GCM) 10K type strain sequencing project: providing services to taxonomists for standard genome sequencing and annotation.</title>
        <authorList>
            <consortium name="The Broad Institute Genomics Platform"/>
            <consortium name="The Broad Institute Genome Sequencing Center for Infectious Disease"/>
            <person name="Wu L."/>
            <person name="Ma J."/>
        </authorList>
    </citation>
    <scope>NUCLEOTIDE SEQUENCE [LARGE SCALE GENOMIC DNA]</scope>
    <source>
        <strain evidence="2">JCM 16578</strain>
    </source>
</reference>
<dbReference type="Proteomes" id="UP001501563">
    <property type="component" value="Unassembled WGS sequence"/>
</dbReference>
<name>A0ABP7LYP8_9ACTN</name>
<evidence type="ECO:0000313" key="2">
    <source>
        <dbReference type="Proteomes" id="UP001501563"/>
    </source>
</evidence>
<evidence type="ECO:0000313" key="1">
    <source>
        <dbReference type="EMBL" id="GAA3908058.1"/>
    </source>
</evidence>
<dbReference type="InterPro" id="IPR037883">
    <property type="entry name" value="Knr4/Smi1-like_sf"/>
</dbReference>
<organism evidence="1 2">
    <name type="scientific">Streptomyces lannensis</name>
    <dbReference type="NCBI Taxonomy" id="766498"/>
    <lineage>
        <taxon>Bacteria</taxon>
        <taxon>Bacillati</taxon>
        <taxon>Actinomycetota</taxon>
        <taxon>Actinomycetes</taxon>
        <taxon>Kitasatosporales</taxon>
        <taxon>Streptomycetaceae</taxon>
        <taxon>Streptomyces</taxon>
    </lineage>
</organism>
<protein>
    <recommendedName>
        <fullName evidence="3">Knr4/Smi1-like domain-containing protein</fullName>
    </recommendedName>
</protein>
<gene>
    <name evidence="1" type="ORF">GCM10022207_92000</name>
</gene>
<keyword evidence="2" id="KW-1185">Reference proteome</keyword>